<evidence type="ECO:0000313" key="5">
    <source>
        <dbReference type="Proteomes" id="UP000602076"/>
    </source>
</evidence>
<proteinExistence type="predicted"/>
<reference evidence="4" key="1">
    <citation type="submission" date="2020-09" db="EMBL/GenBank/DDBJ databases">
        <title>Bacillus faecalis sp. nov., a moderately halophilic bacterium isolated from cow faeces.</title>
        <authorList>
            <person name="Jiang L."/>
            <person name="Lee J."/>
        </authorList>
    </citation>
    <scope>NUCLEOTIDE SEQUENCE</scope>
    <source>
        <strain evidence="4">AGMB 02131</strain>
    </source>
</reference>
<gene>
    <name evidence="4" type="ORF">IEO70_03365</name>
</gene>
<feature type="domain" description="Transglutaminase-like" evidence="3">
    <location>
        <begin position="524"/>
        <end position="599"/>
    </location>
</feature>
<feature type="transmembrane region" description="Helical" evidence="2">
    <location>
        <begin position="666"/>
        <end position="690"/>
    </location>
</feature>
<feature type="transmembrane region" description="Helical" evidence="2">
    <location>
        <begin position="85"/>
        <end position="102"/>
    </location>
</feature>
<dbReference type="Gene3D" id="3.10.620.30">
    <property type="match status" value="1"/>
</dbReference>
<evidence type="ECO:0000256" key="1">
    <source>
        <dbReference type="SAM" id="MobiDB-lite"/>
    </source>
</evidence>
<dbReference type="Pfam" id="PF01841">
    <property type="entry name" value="Transglut_core"/>
    <property type="match status" value="1"/>
</dbReference>
<feature type="compositionally biased region" description="Polar residues" evidence="1">
    <location>
        <begin position="617"/>
        <end position="641"/>
    </location>
</feature>
<dbReference type="Proteomes" id="UP000602076">
    <property type="component" value="Unassembled WGS sequence"/>
</dbReference>
<feature type="transmembrane region" description="Helical" evidence="2">
    <location>
        <begin position="170"/>
        <end position="186"/>
    </location>
</feature>
<dbReference type="AlphaFoldDB" id="A0A927HBH0"/>
<feature type="transmembrane region" description="Helical" evidence="2">
    <location>
        <begin position="143"/>
        <end position="163"/>
    </location>
</feature>
<protein>
    <recommendedName>
        <fullName evidence="3">Transglutaminase-like domain-containing protein</fullName>
    </recommendedName>
</protein>
<evidence type="ECO:0000313" key="4">
    <source>
        <dbReference type="EMBL" id="MBD3107393.1"/>
    </source>
</evidence>
<dbReference type="SUPFAM" id="SSF54001">
    <property type="entry name" value="Cysteine proteinases"/>
    <property type="match status" value="1"/>
</dbReference>
<dbReference type="PANTHER" id="PTHR42736:SF1">
    <property type="entry name" value="PROTEIN-GLUTAMINE GAMMA-GLUTAMYLTRANSFERASE"/>
    <property type="match status" value="1"/>
</dbReference>
<keyword evidence="2" id="KW-0472">Membrane</keyword>
<feature type="transmembrane region" description="Helical" evidence="2">
    <location>
        <begin position="29"/>
        <end position="51"/>
    </location>
</feature>
<organism evidence="4 5">
    <name type="scientific">Peribacillus faecalis</name>
    <dbReference type="NCBI Taxonomy" id="2772559"/>
    <lineage>
        <taxon>Bacteria</taxon>
        <taxon>Bacillati</taxon>
        <taxon>Bacillota</taxon>
        <taxon>Bacilli</taxon>
        <taxon>Bacillales</taxon>
        <taxon>Bacillaceae</taxon>
        <taxon>Peribacillus</taxon>
    </lineage>
</organism>
<keyword evidence="5" id="KW-1185">Reference proteome</keyword>
<keyword evidence="2" id="KW-0812">Transmembrane</keyword>
<evidence type="ECO:0000256" key="2">
    <source>
        <dbReference type="SAM" id="Phobius"/>
    </source>
</evidence>
<feature type="transmembrane region" description="Helical" evidence="2">
    <location>
        <begin position="192"/>
        <end position="211"/>
    </location>
</feature>
<feature type="transmembrane region" description="Helical" evidence="2">
    <location>
        <begin position="223"/>
        <end position="243"/>
    </location>
</feature>
<keyword evidence="2" id="KW-1133">Transmembrane helix</keyword>
<accession>A0A927HBH0</accession>
<sequence>MDVTKDNISFKQTIKLTLKNKKQTNEERMVQPLVTIFVSIIVYVAIVYSIFSMFKLKSAFLLGAIFGILVIFFLSYFHQKIKVDWKWAIMITSCFLVLFLLMREYIVNGLFLCLNQVAVLIGNETGIILHQYKLTLESEYENLAVFIFIGYFSILAAYIIFLMVNHRKHLFVWLIIIALFILQVVTKMTPSVYCNTLLFFAGTIASSYAIIRGNNQSKNSVIIRNISIVLILFVSCYILLHMIKPASDYTKNETVVKAKEHLLDEVEEFRYENNQTNTFTQGDFSKLGKLSLSESTALKVVMDEPTSLYLRGFVGSKYTDTAWKPLDNEVYYQANGLFYWLEKSGFRANNQLSIVNQMVNREEETVNITINNVNANSRYVYTPYELKTNPSQLDEIKTFDEGAIVSKSLFGTRLYSYQSSANLVTKYPSLANEVYTLEKDGQEESYFKNESQYNSYVYENYLQIPEDTKRILDNHLQSSEQAMDERMSYEQAISLVKDFVNEELSYNKNVKALPESSDFVQYVLEESKTGYATHYATVATLLFRYYGVPSRYVEGYLITPEDVKNIAQFEEFPIKGTNAHAWTEIYLDKVGWIPIEVTPPYYDVMEDTDFSNYPGGNESNQTNSEVKAPNVPSQASSSDEGAQQIKEEPQQQNNNSNQKPKEPLSFWQKVGIAVLLGFIVALLIVISYVLKGRMDVRKRNQRFLQSDYKEAIPALFTYTLSLFQYSGISPKRGSVWSYVDEVETVYSKGLAQQFQSVIIIHQQCKYSTHKLSQEQYNQVDQLMKRTLTELIQSKNWLQRLKMKYWDFIF</sequence>
<dbReference type="InterPro" id="IPR002931">
    <property type="entry name" value="Transglutaminase-like"/>
</dbReference>
<evidence type="ECO:0000259" key="3">
    <source>
        <dbReference type="SMART" id="SM00460"/>
    </source>
</evidence>
<feature type="transmembrane region" description="Helical" evidence="2">
    <location>
        <begin position="109"/>
        <end position="131"/>
    </location>
</feature>
<dbReference type="InterPro" id="IPR052901">
    <property type="entry name" value="Bact_TGase-like"/>
</dbReference>
<dbReference type="EMBL" id="JACXSI010000006">
    <property type="protein sequence ID" value="MBD3107393.1"/>
    <property type="molecule type" value="Genomic_DNA"/>
</dbReference>
<dbReference type="PANTHER" id="PTHR42736">
    <property type="entry name" value="PROTEIN-GLUTAMINE GAMMA-GLUTAMYLTRANSFERASE"/>
    <property type="match status" value="1"/>
</dbReference>
<name>A0A927HBH0_9BACI</name>
<dbReference type="SMART" id="SM00460">
    <property type="entry name" value="TGc"/>
    <property type="match status" value="1"/>
</dbReference>
<dbReference type="InterPro" id="IPR038765">
    <property type="entry name" value="Papain-like_cys_pep_sf"/>
</dbReference>
<feature type="transmembrane region" description="Helical" evidence="2">
    <location>
        <begin position="58"/>
        <end position="79"/>
    </location>
</feature>
<dbReference type="RefSeq" id="WP_190996942.1">
    <property type="nucleotide sequence ID" value="NZ_JACXSI010000006.1"/>
</dbReference>
<feature type="region of interest" description="Disordered" evidence="1">
    <location>
        <begin position="612"/>
        <end position="660"/>
    </location>
</feature>
<comment type="caution">
    <text evidence="4">The sequence shown here is derived from an EMBL/GenBank/DDBJ whole genome shotgun (WGS) entry which is preliminary data.</text>
</comment>